<keyword evidence="4" id="KW-1185">Reference proteome</keyword>
<sequence length="290" mass="30824">MGVRSRFLKTAGAVAVGATAAAVSAFAVTRVAGARPRLYCTKFGTARVFSTTSPDEGRRPIRVLSLGGGWQTVMYEDAPDEPAAAYARAFDLVLDPAVAPQPGRVLVIGGAGCAWPRHAVAVNPDVAVLVSEIDPAMVDIALREFRLGRSITEAGELPDGTPRLEVRAQEGMDLLRELTRDRATRGADAVPRFTAIVDDAFVGRTADDALTSPDGLALVQVNLTMYGVFVVNVSVPKEDPSALLACRRRLLTVFPYVAVVPAIDDALAEEENYLLVASWIPKEVPGAVEV</sequence>
<dbReference type="Gene3D" id="3.40.50.150">
    <property type="entry name" value="Vaccinia Virus protein VP39"/>
    <property type="match status" value="1"/>
</dbReference>
<dbReference type="EMBL" id="JASJEX010000002">
    <property type="protein sequence ID" value="MDJ1129154.1"/>
    <property type="molecule type" value="Genomic_DNA"/>
</dbReference>
<keyword evidence="2" id="KW-0732">Signal</keyword>
<evidence type="ECO:0000256" key="1">
    <source>
        <dbReference type="ARBA" id="ARBA00023115"/>
    </source>
</evidence>
<comment type="caution">
    <text evidence="3">The sequence shown here is derived from an EMBL/GenBank/DDBJ whole genome shotgun (WGS) entry which is preliminary data.</text>
</comment>
<feature type="signal peptide" evidence="2">
    <location>
        <begin position="1"/>
        <end position="27"/>
    </location>
</feature>
<evidence type="ECO:0000256" key="2">
    <source>
        <dbReference type="SAM" id="SignalP"/>
    </source>
</evidence>
<accession>A0ABT6ZJD4</accession>
<organism evidence="3 4">
    <name type="scientific">Kribbibacterium absianum</name>
    <dbReference type="NCBI Taxonomy" id="3044210"/>
    <lineage>
        <taxon>Bacteria</taxon>
        <taxon>Bacillati</taxon>
        <taxon>Actinomycetota</taxon>
        <taxon>Coriobacteriia</taxon>
        <taxon>Coriobacteriales</taxon>
        <taxon>Kribbibacteriaceae</taxon>
        <taxon>Kribbibacterium</taxon>
    </lineage>
</organism>
<dbReference type="InterPro" id="IPR029063">
    <property type="entry name" value="SAM-dependent_MTases_sf"/>
</dbReference>
<dbReference type="InterPro" id="IPR006311">
    <property type="entry name" value="TAT_signal"/>
</dbReference>
<proteinExistence type="predicted"/>
<dbReference type="PROSITE" id="PS51318">
    <property type="entry name" value="TAT"/>
    <property type="match status" value="1"/>
</dbReference>
<dbReference type="SUPFAM" id="SSF53335">
    <property type="entry name" value="S-adenosyl-L-methionine-dependent methyltransferases"/>
    <property type="match status" value="1"/>
</dbReference>
<protein>
    <submittedName>
        <fullName evidence="3">Fused MFS/spermidine synthase</fullName>
    </submittedName>
</protein>
<dbReference type="PANTHER" id="PTHR43317">
    <property type="entry name" value="THERMOSPERMINE SYNTHASE ACAULIS5"/>
    <property type="match status" value="1"/>
</dbReference>
<evidence type="ECO:0000313" key="4">
    <source>
        <dbReference type="Proteomes" id="UP001431693"/>
    </source>
</evidence>
<gene>
    <name evidence="3" type="ORF">QJ043_03520</name>
</gene>
<keyword evidence="1" id="KW-0620">Polyamine biosynthesis</keyword>
<dbReference type="Proteomes" id="UP001431693">
    <property type="component" value="Unassembled WGS sequence"/>
</dbReference>
<dbReference type="NCBIfam" id="NF037959">
    <property type="entry name" value="MFS_SpdSyn"/>
    <property type="match status" value="1"/>
</dbReference>
<evidence type="ECO:0000313" key="3">
    <source>
        <dbReference type="EMBL" id="MDJ1129154.1"/>
    </source>
</evidence>
<dbReference type="PANTHER" id="PTHR43317:SF1">
    <property type="entry name" value="THERMOSPERMINE SYNTHASE ACAULIS5"/>
    <property type="match status" value="1"/>
</dbReference>
<dbReference type="RefSeq" id="WP_283713887.1">
    <property type="nucleotide sequence ID" value="NZ_JASJEW010000007.1"/>
</dbReference>
<reference evidence="3" key="1">
    <citation type="submission" date="2023-05" db="EMBL/GenBank/DDBJ databases">
        <title>[olsenella] sp. nov., isolated from a pig farm feces dump.</title>
        <authorList>
            <person name="Chang Y.-H."/>
        </authorList>
    </citation>
    <scope>NUCLEOTIDE SEQUENCE</scope>
    <source>
        <strain evidence="3">YH-ols2217</strain>
    </source>
</reference>
<feature type="chain" id="PRO_5046705246" evidence="2">
    <location>
        <begin position="28"/>
        <end position="290"/>
    </location>
</feature>
<name>A0ABT6ZJD4_9ACTN</name>